<reference evidence="2" key="2">
    <citation type="submission" date="2022-06" db="UniProtKB">
        <authorList>
            <consortium name="EnsemblMetazoa"/>
        </authorList>
    </citation>
    <scope>IDENTIFICATION</scope>
</reference>
<keyword evidence="3" id="KW-1185">Reference proteome</keyword>
<feature type="compositionally biased region" description="Polar residues" evidence="1">
    <location>
        <begin position="50"/>
        <end position="63"/>
    </location>
</feature>
<dbReference type="EnsemblMetazoa" id="OVOC1173.1">
    <property type="protein sequence ID" value="OVOC1173.1"/>
    <property type="gene ID" value="WBGene00237982"/>
</dbReference>
<accession>A0A8R1XQR7</accession>
<name>A0A8R1XQR7_ONCVO</name>
<evidence type="ECO:0000256" key="1">
    <source>
        <dbReference type="SAM" id="MobiDB-lite"/>
    </source>
</evidence>
<evidence type="ECO:0000313" key="2">
    <source>
        <dbReference type="EnsemblMetazoa" id="OVOC1173.1"/>
    </source>
</evidence>
<protein>
    <submittedName>
        <fullName evidence="2">Uncharacterized protein</fullName>
    </submittedName>
</protein>
<dbReference type="AlphaFoldDB" id="A0A8R1XQR7"/>
<organism evidence="2 3">
    <name type="scientific">Onchocerca volvulus</name>
    <dbReference type="NCBI Taxonomy" id="6282"/>
    <lineage>
        <taxon>Eukaryota</taxon>
        <taxon>Metazoa</taxon>
        <taxon>Ecdysozoa</taxon>
        <taxon>Nematoda</taxon>
        <taxon>Chromadorea</taxon>
        <taxon>Rhabditida</taxon>
        <taxon>Spirurina</taxon>
        <taxon>Spiruromorpha</taxon>
        <taxon>Filarioidea</taxon>
        <taxon>Onchocercidae</taxon>
        <taxon>Onchocerca</taxon>
    </lineage>
</organism>
<reference evidence="3" key="1">
    <citation type="submission" date="2013-10" db="EMBL/GenBank/DDBJ databases">
        <title>Genome sequencing of Onchocerca volvulus.</title>
        <authorList>
            <person name="Cotton J."/>
            <person name="Tsai J."/>
            <person name="Stanley E."/>
            <person name="Tracey A."/>
            <person name="Holroyd N."/>
            <person name="Lustigman S."/>
            <person name="Berriman M."/>
        </authorList>
    </citation>
    <scope>NUCLEOTIDE SEQUENCE</scope>
</reference>
<dbReference type="EMBL" id="CMVM020000025">
    <property type="status" value="NOT_ANNOTATED_CDS"/>
    <property type="molecule type" value="Genomic_DNA"/>
</dbReference>
<proteinExistence type="predicted"/>
<evidence type="ECO:0000313" key="3">
    <source>
        <dbReference type="Proteomes" id="UP000024404"/>
    </source>
</evidence>
<dbReference type="Proteomes" id="UP000024404">
    <property type="component" value="Unassembled WGS sequence"/>
</dbReference>
<feature type="region of interest" description="Disordered" evidence="1">
    <location>
        <begin position="50"/>
        <end position="72"/>
    </location>
</feature>
<sequence length="72" mass="8083">MDQYCNSVQTSIVLQQCAIRTDTCTARSCTSRSNSWYRTRALFAANASQSNSNIDPMNTTKFTQLERGPILD</sequence>